<gene>
    <name evidence="9" type="primary">atp5</name>
    <name evidence="9" type="ORF">SOMG_04958</name>
</gene>
<dbReference type="Proteomes" id="UP001212411">
    <property type="component" value="Chromosome 3"/>
</dbReference>
<evidence type="ECO:0000256" key="7">
    <source>
        <dbReference type="ARBA" id="ARBA00023136"/>
    </source>
</evidence>
<keyword evidence="6" id="KW-0406">Ion transport</keyword>
<keyword evidence="4" id="KW-0813">Transport</keyword>
<dbReference type="HAMAP" id="MF_01416">
    <property type="entry name" value="ATP_synth_delta_bact"/>
    <property type="match status" value="1"/>
</dbReference>
<name>A0AAF0AWT4_9SCHI</name>
<accession>A0AAF0AWT4</accession>
<dbReference type="GO" id="GO:0016020">
    <property type="term" value="C:membrane"/>
    <property type="evidence" value="ECO:0007669"/>
    <property type="project" value="UniProtKB-SubCell"/>
</dbReference>
<keyword evidence="7" id="KW-0472">Membrane</keyword>
<comment type="similarity">
    <text evidence="2">Belongs to the ATPase delta chain family.</text>
</comment>
<dbReference type="NCBIfam" id="TIGR01145">
    <property type="entry name" value="ATP_synt_delta"/>
    <property type="match status" value="1"/>
</dbReference>
<dbReference type="AlphaFoldDB" id="A0AAF0AWT4"/>
<reference evidence="9 10" key="1">
    <citation type="journal article" date="2023" name="G3 (Bethesda)">
        <title>A high-quality reference genome for the fission yeast Schizosaccharomyces osmophilus.</title>
        <authorList>
            <person name="Jia G.S."/>
            <person name="Zhang W.C."/>
            <person name="Liang Y."/>
            <person name="Liu X.H."/>
            <person name="Rhind N."/>
            <person name="Pidoux A."/>
            <person name="Brysch-Herzberg M."/>
            <person name="Du L.L."/>
        </authorList>
    </citation>
    <scope>NUCLEOTIDE SEQUENCE [LARGE SCALE GENOMIC DNA]</scope>
    <source>
        <strain evidence="9 10">CBS 15793</strain>
    </source>
</reference>
<evidence type="ECO:0000256" key="5">
    <source>
        <dbReference type="ARBA" id="ARBA00022781"/>
    </source>
</evidence>
<comment type="subcellular location">
    <subcellularLocation>
        <location evidence="1">Membrane</location>
    </subcellularLocation>
</comment>
<evidence type="ECO:0000256" key="3">
    <source>
        <dbReference type="ARBA" id="ARBA00014723"/>
    </source>
</evidence>
<dbReference type="RefSeq" id="XP_056039334.1">
    <property type="nucleotide sequence ID" value="XM_056183733.1"/>
</dbReference>
<evidence type="ECO:0000313" key="10">
    <source>
        <dbReference type="Proteomes" id="UP001212411"/>
    </source>
</evidence>
<dbReference type="GeneID" id="80878422"/>
<dbReference type="InterPro" id="IPR000711">
    <property type="entry name" value="ATPase_OSCP/dsu"/>
</dbReference>
<evidence type="ECO:0000256" key="4">
    <source>
        <dbReference type="ARBA" id="ARBA00022448"/>
    </source>
</evidence>
<sequence length="221" mass="24199">MMNFMRGSMLRQVQTGSLQFSRLGVRNAATAAASVRPPIQLHGLDGVYASSLYTAAVKESKLDRIEKALTTLGATFKERPELSQFISNPSINYEDKKLIVSSLNKMTGGDALLGNFFNILSVNNRLALLSRIQNQFEKIMRVQRGEVEVTITSAAPLDSKTLSRLESKIAKSKYGKGKLLVKNKVSPSILGGLIMEIGDNILDVSVSSRVNHLNQLMTDAI</sequence>
<dbReference type="EMBL" id="CP115613">
    <property type="protein sequence ID" value="WBW75091.1"/>
    <property type="molecule type" value="Genomic_DNA"/>
</dbReference>
<dbReference type="PANTHER" id="PTHR11910">
    <property type="entry name" value="ATP SYNTHASE DELTA CHAIN"/>
    <property type="match status" value="1"/>
</dbReference>
<dbReference type="KEGG" id="som:SOMG_04958"/>
<keyword evidence="5" id="KW-0375">Hydrogen ion transport</keyword>
<dbReference type="InterPro" id="IPR026015">
    <property type="entry name" value="ATP_synth_OSCP/delta_N_sf"/>
</dbReference>
<evidence type="ECO:0000256" key="2">
    <source>
        <dbReference type="ARBA" id="ARBA00007046"/>
    </source>
</evidence>
<keyword evidence="8" id="KW-0066">ATP synthesis</keyword>
<dbReference type="Pfam" id="PF00213">
    <property type="entry name" value="OSCP"/>
    <property type="match status" value="1"/>
</dbReference>
<organism evidence="9 10">
    <name type="scientific">Schizosaccharomyces osmophilus</name>
    <dbReference type="NCBI Taxonomy" id="2545709"/>
    <lineage>
        <taxon>Eukaryota</taxon>
        <taxon>Fungi</taxon>
        <taxon>Dikarya</taxon>
        <taxon>Ascomycota</taxon>
        <taxon>Taphrinomycotina</taxon>
        <taxon>Schizosaccharomycetes</taxon>
        <taxon>Schizosaccharomycetales</taxon>
        <taxon>Schizosaccharomycetaceae</taxon>
        <taxon>Schizosaccharomyces</taxon>
    </lineage>
</organism>
<proteinExistence type="inferred from homology"/>
<dbReference type="GO" id="GO:0046933">
    <property type="term" value="F:proton-transporting ATP synthase activity, rotational mechanism"/>
    <property type="evidence" value="ECO:0007669"/>
    <property type="project" value="InterPro"/>
</dbReference>
<evidence type="ECO:0000256" key="6">
    <source>
        <dbReference type="ARBA" id="ARBA00023065"/>
    </source>
</evidence>
<evidence type="ECO:0000313" key="9">
    <source>
        <dbReference type="EMBL" id="WBW75091.1"/>
    </source>
</evidence>
<keyword evidence="10" id="KW-1185">Reference proteome</keyword>
<dbReference type="Gene3D" id="1.10.520.20">
    <property type="entry name" value="N-terminal domain of the delta subunit of the F1F0-ATP synthase"/>
    <property type="match status" value="1"/>
</dbReference>
<dbReference type="SUPFAM" id="SSF47928">
    <property type="entry name" value="N-terminal domain of the delta subunit of the F1F0-ATP synthase"/>
    <property type="match status" value="1"/>
</dbReference>
<protein>
    <recommendedName>
        <fullName evidence="3">ATP synthase subunit 5, mitochondrial</fullName>
    </recommendedName>
</protein>
<evidence type="ECO:0000256" key="8">
    <source>
        <dbReference type="ARBA" id="ARBA00023310"/>
    </source>
</evidence>
<dbReference type="PRINTS" id="PR00125">
    <property type="entry name" value="ATPASEDELTA"/>
</dbReference>
<evidence type="ECO:0000256" key="1">
    <source>
        <dbReference type="ARBA" id="ARBA00004370"/>
    </source>
</evidence>